<keyword evidence="1" id="KW-1133">Transmembrane helix</keyword>
<evidence type="ECO:0000313" key="3">
    <source>
        <dbReference type="Proteomes" id="UP001310692"/>
    </source>
</evidence>
<dbReference type="RefSeq" id="WP_330195745.1">
    <property type="nucleotide sequence ID" value="NZ_JAZDRO010000002.1"/>
</dbReference>
<dbReference type="Proteomes" id="UP001310692">
    <property type="component" value="Unassembled WGS sequence"/>
</dbReference>
<name>A0ABU7LYX2_9PROT</name>
<dbReference type="EMBL" id="JAZDRO010000002">
    <property type="protein sequence ID" value="MEE2566205.1"/>
    <property type="molecule type" value="Genomic_DNA"/>
</dbReference>
<evidence type="ECO:0000256" key="1">
    <source>
        <dbReference type="SAM" id="Phobius"/>
    </source>
</evidence>
<accession>A0ABU7LYX2</accession>
<feature type="transmembrane region" description="Helical" evidence="1">
    <location>
        <begin position="78"/>
        <end position="98"/>
    </location>
</feature>
<sequence length="105" mass="11903">MEALFDRLTASFTGFDWWMIILWAIVGALMMRRITQLPVVVGLAFIADTISPFFWRVATGTPPDFAFDLMLARLDSSGLAVLARIFIYFLAIGLLFAAKVRWGRR</sequence>
<feature type="transmembrane region" description="Helical" evidence="1">
    <location>
        <begin position="37"/>
        <end position="58"/>
    </location>
</feature>
<reference evidence="2 3" key="1">
    <citation type="submission" date="2024-01" db="EMBL/GenBank/DDBJ databases">
        <title>Hyphobacterium bacterium isolated from marine sediment.</title>
        <authorList>
            <person name="Zhao S."/>
        </authorList>
    </citation>
    <scope>NUCLEOTIDE SEQUENCE [LARGE SCALE GENOMIC DNA]</scope>
    <source>
        <strain evidence="2 3">Y60-23</strain>
    </source>
</reference>
<evidence type="ECO:0000313" key="2">
    <source>
        <dbReference type="EMBL" id="MEE2566205.1"/>
    </source>
</evidence>
<gene>
    <name evidence="2" type="ORF">V0U35_05885</name>
</gene>
<organism evidence="2 3">
    <name type="scientific">Hyphobacterium marinum</name>
    <dbReference type="NCBI Taxonomy" id="3116574"/>
    <lineage>
        <taxon>Bacteria</taxon>
        <taxon>Pseudomonadati</taxon>
        <taxon>Pseudomonadota</taxon>
        <taxon>Alphaproteobacteria</taxon>
        <taxon>Maricaulales</taxon>
        <taxon>Maricaulaceae</taxon>
        <taxon>Hyphobacterium</taxon>
    </lineage>
</organism>
<protein>
    <submittedName>
        <fullName evidence="2">Uncharacterized protein</fullName>
    </submittedName>
</protein>
<keyword evidence="1" id="KW-0472">Membrane</keyword>
<proteinExistence type="predicted"/>
<feature type="transmembrane region" description="Helical" evidence="1">
    <location>
        <begin position="12"/>
        <end position="30"/>
    </location>
</feature>
<comment type="caution">
    <text evidence="2">The sequence shown here is derived from an EMBL/GenBank/DDBJ whole genome shotgun (WGS) entry which is preliminary data.</text>
</comment>
<keyword evidence="3" id="KW-1185">Reference proteome</keyword>
<keyword evidence="1" id="KW-0812">Transmembrane</keyword>